<reference evidence="2 3" key="1">
    <citation type="submission" date="2016-08" db="EMBL/GenBank/DDBJ databases">
        <title>Hymenobacter coccineus sp. nov., Hymenobacter lapidarius sp. nov. and Hymenobacter glacialis sp. nov., isolated from Antarctic soil.</title>
        <authorList>
            <person name="Sedlacek I."/>
            <person name="Kralova S."/>
            <person name="Kyrova K."/>
            <person name="Maslanova I."/>
            <person name="Stankova E."/>
            <person name="Vrbovska V."/>
            <person name="Nemec M."/>
            <person name="Bartak M."/>
            <person name="Svec P."/>
            <person name="Busse H.-J."/>
            <person name="Pantucek R."/>
        </authorList>
    </citation>
    <scope>NUCLEOTIDE SEQUENCE [LARGE SCALE GENOMIC DNA]</scope>
    <source>
        <strain evidence="2 3">CCM 8649</strain>
    </source>
</reference>
<keyword evidence="1" id="KW-0732">Signal</keyword>
<evidence type="ECO:0000313" key="3">
    <source>
        <dbReference type="Proteomes" id="UP000177506"/>
    </source>
</evidence>
<keyword evidence="3" id="KW-1185">Reference proteome</keyword>
<organism evidence="2 3">
    <name type="scientific">Hymenobacter coccineus</name>
    <dbReference type="NCBI Taxonomy" id="1908235"/>
    <lineage>
        <taxon>Bacteria</taxon>
        <taxon>Pseudomonadati</taxon>
        <taxon>Bacteroidota</taxon>
        <taxon>Cytophagia</taxon>
        <taxon>Cytophagales</taxon>
        <taxon>Hymenobacteraceae</taxon>
        <taxon>Hymenobacter</taxon>
    </lineage>
</organism>
<comment type="caution">
    <text evidence="2">The sequence shown here is derived from an EMBL/GenBank/DDBJ whole genome shotgun (WGS) entry which is preliminary data.</text>
</comment>
<name>A0A1G1SSC3_9BACT</name>
<evidence type="ECO:0000313" key="2">
    <source>
        <dbReference type="EMBL" id="OGX81506.1"/>
    </source>
</evidence>
<accession>A0A1G1SSC3</accession>
<gene>
    <name evidence="2" type="ORF">BEN49_03095</name>
</gene>
<dbReference type="EMBL" id="MDZA01000448">
    <property type="protein sequence ID" value="OGX81506.1"/>
    <property type="molecule type" value="Genomic_DNA"/>
</dbReference>
<dbReference type="Proteomes" id="UP000177506">
    <property type="component" value="Unassembled WGS sequence"/>
</dbReference>
<feature type="chain" id="PRO_5009578328" evidence="1">
    <location>
        <begin position="20"/>
        <end position="413"/>
    </location>
</feature>
<feature type="signal peptide" evidence="1">
    <location>
        <begin position="1"/>
        <end position="19"/>
    </location>
</feature>
<evidence type="ECO:0000256" key="1">
    <source>
        <dbReference type="SAM" id="SignalP"/>
    </source>
</evidence>
<proteinExistence type="predicted"/>
<protein>
    <submittedName>
        <fullName evidence="2">Tol-pal system protein YbgF</fullName>
    </submittedName>
</protein>
<dbReference type="AlphaFoldDB" id="A0A1G1SSC3"/>
<sequence>MKQLFYLFCLLLGPLGALAQVPADTVRQPRTVALDTVAVAPQAVDTQGWLLLDPDIRGELGGAVANLYNFKFDRAERQFRSLRRRYPHHPMPYFLLGLNVWWKMMPSNFTDTKYDRLFLAYMDTTIALAKRRYDADDKNYEACFFLSAAYGFEARLFGERSSYAKASLYSKRALNYLERSREANGLSPEFLLGQGLFNYYADVITEAHPWLKPVLVFFPKGNRVLGLQQVRTVATEGFYTRTESKIQLVDMLESTREKNPMGALQICAGLLAEFPDNAYVQREYAKLCFVTGNIGAGEAVSRQLLDKINLGLPGYEATSGRYAAYYMGYYNQFIYHNLTAAKDYYLRCIVFAEISNQTQQRYYSYANGNLAKIAVQEHDATAARRYYQAVLDHADKTLPLRAEAQQYLKPRKK</sequence>
<dbReference type="OrthoDB" id="9813254at2"/>